<feature type="signal peptide" evidence="9">
    <location>
        <begin position="1"/>
        <end position="20"/>
    </location>
</feature>
<evidence type="ECO:0000256" key="1">
    <source>
        <dbReference type="ARBA" id="ARBA00004442"/>
    </source>
</evidence>
<evidence type="ECO:0000256" key="6">
    <source>
        <dbReference type="ARBA" id="ARBA00023136"/>
    </source>
</evidence>
<comment type="caution">
    <text evidence="10">The sequence shown here is derived from an EMBL/GenBank/DDBJ whole genome shotgun (WGS) entry which is preliminary data.</text>
</comment>
<dbReference type="RefSeq" id="WP_212217106.1">
    <property type="nucleotide sequence ID" value="NZ_JAGUCO010000016.1"/>
</dbReference>
<evidence type="ECO:0000256" key="3">
    <source>
        <dbReference type="ARBA" id="ARBA00022448"/>
    </source>
</evidence>
<dbReference type="PANTHER" id="PTHR30026:SF20">
    <property type="entry name" value="OUTER MEMBRANE PROTEIN TOLC"/>
    <property type="match status" value="1"/>
</dbReference>
<keyword evidence="9" id="KW-0732">Signal</keyword>
<feature type="coiled-coil region" evidence="8">
    <location>
        <begin position="342"/>
        <end position="401"/>
    </location>
</feature>
<reference evidence="10 11" key="1">
    <citation type="journal article" date="2015" name="Int. J. Syst. Evol. Microbiol.">
        <title>Carboxylicivirga linearis sp. nov., isolated from a sea cucumber culture pond.</title>
        <authorList>
            <person name="Wang F.Q."/>
            <person name="Zhou Y.X."/>
            <person name="Lin X.Z."/>
            <person name="Chen G.J."/>
            <person name="Du Z.J."/>
        </authorList>
    </citation>
    <scope>NUCLEOTIDE SEQUENCE [LARGE SCALE GENOMIC DNA]</scope>
    <source>
        <strain evidence="10 11">FB218</strain>
    </source>
</reference>
<evidence type="ECO:0000256" key="5">
    <source>
        <dbReference type="ARBA" id="ARBA00022692"/>
    </source>
</evidence>
<evidence type="ECO:0000256" key="8">
    <source>
        <dbReference type="SAM" id="Coils"/>
    </source>
</evidence>
<keyword evidence="11" id="KW-1185">Reference proteome</keyword>
<keyword evidence="8" id="KW-0175">Coiled coil</keyword>
<keyword evidence="3" id="KW-0813">Transport</keyword>
<evidence type="ECO:0000313" key="10">
    <source>
        <dbReference type="EMBL" id="MBS2099862.1"/>
    </source>
</evidence>
<feature type="chain" id="PRO_5045206154" evidence="9">
    <location>
        <begin position="21"/>
        <end position="452"/>
    </location>
</feature>
<protein>
    <submittedName>
        <fullName evidence="10">TolC family protein</fullName>
    </submittedName>
</protein>
<evidence type="ECO:0000313" key="11">
    <source>
        <dbReference type="Proteomes" id="UP000708576"/>
    </source>
</evidence>
<evidence type="ECO:0000256" key="9">
    <source>
        <dbReference type="SAM" id="SignalP"/>
    </source>
</evidence>
<name>A0ABS5JY80_9BACT</name>
<keyword evidence="6" id="KW-0472">Membrane</keyword>
<dbReference type="InterPro" id="IPR051906">
    <property type="entry name" value="TolC-like"/>
</dbReference>
<keyword evidence="5" id="KW-0812">Transmembrane</keyword>
<dbReference type="Pfam" id="PF02321">
    <property type="entry name" value="OEP"/>
    <property type="match status" value="2"/>
</dbReference>
<dbReference type="Gene3D" id="1.20.1600.10">
    <property type="entry name" value="Outer membrane efflux proteins (OEP)"/>
    <property type="match status" value="1"/>
</dbReference>
<dbReference type="SUPFAM" id="SSF56954">
    <property type="entry name" value="Outer membrane efflux proteins (OEP)"/>
    <property type="match status" value="1"/>
</dbReference>
<comment type="similarity">
    <text evidence="2">Belongs to the outer membrane factor (OMF) (TC 1.B.17) family.</text>
</comment>
<organism evidence="10 11">
    <name type="scientific">Carboxylicivirga linearis</name>
    <dbReference type="NCBI Taxonomy" id="1628157"/>
    <lineage>
        <taxon>Bacteria</taxon>
        <taxon>Pseudomonadati</taxon>
        <taxon>Bacteroidota</taxon>
        <taxon>Bacteroidia</taxon>
        <taxon>Marinilabiliales</taxon>
        <taxon>Marinilabiliaceae</taxon>
        <taxon>Carboxylicivirga</taxon>
    </lineage>
</organism>
<keyword evidence="4" id="KW-1134">Transmembrane beta strand</keyword>
<keyword evidence="7" id="KW-0998">Cell outer membrane</keyword>
<accession>A0ABS5JY80</accession>
<evidence type="ECO:0000256" key="4">
    <source>
        <dbReference type="ARBA" id="ARBA00022452"/>
    </source>
</evidence>
<proteinExistence type="inferred from homology"/>
<evidence type="ECO:0000256" key="7">
    <source>
        <dbReference type="ARBA" id="ARBA00023237"/>
    </source>
</evidence>
<gene>
    <name evidence="10" type="ORF">KEM10_16345</name>
</gene>
<sequence>MKLRNIYILICILTASAVNGQEVLTIDKARNMALEYNRTLKVADLREKEVISNQKEARTAYLPMIDGTGTLTYLPDMDDIEIPGMFMPTADANGNITGESDVYFPGMALETAGLRLYQAQVAAAVPIYAGGQIRYGNKMADKGVEIAHQDYQLKTDEVILNTDNVYWQLVALKENLIVADKYVEMLDSLQSQLQTMYDVGLTPRSEYLKVKVQKNEAELNLIKARNGYKILQMNLCQLVGLPLSTQIELSESLHDNPEMINVGDALNLALDNRNELKMLDGQVEIAELQKKSTAAEYLPQLGAQVSYGYMDIPTFETSRYMTQVNAQLSIPIVHWRERKHKMDAARYKKQQAQLQLDDTKELVQLEVQQYMLNLMEAYETIVLAKSAKEEAEESLEEVKISYEAGLNSTTDLLDAQASWQSAHAQLLTALADYEIAKTSYYKGIGQLNQMLN</sequence>
<dbReference type="PANTHER" id="PTHR30026">
    <property type="entry name" value="OUTER MEMBRANE PROTEIN TOLC"/>
    <property type="match status" value="1"/>
</dbReference>
<dbReference type="Proteomes" id="UP000708576">
    <property type="component" value="Unassembled WGS sequence"/>
</dbReference>
<comment type="subcellular location">
    <subcellularLocation>
        <location evidence="1">Cell outer membrane</location>
    </subcellularLocation>
</comment>
<evidence type="ECO:0000256" key="2">
    <source>
        <dbReference type="ARBA" id="ARBA00007613"/>
    </source>
</evidence>
<dbReference type="InterPro" id="IPR003423">
    <property type="entry name" value="OMP_efflux"/>
</dbReference>
<dbReference type="EMBL" id="JAGUCO010000016">
    <property type="protein sequence ID" value="MBS2099862.1"/>
    <property type="molecule type" value="Genomic_DNA"/>
</dbReference>